<feature type="domain" description="ABC transporter" evidence="5">
    <location>
        <begin position="338"/>
        <end position="529"/>
    </location>
</feature>
<dbReference type="Pfam" id="PF00005">
    <property type="entry name" value="ABC_tran"/>
    <property type="match status" value="2"/>
</dbReference>
<evidence type="ECO:0000256" key="3">
    <source>
        <dbReference type="ARBA" id="ARBA00022840"/>
    </source>
</evidence>
<dbReference type="PROSITE" id="PS00211">
    <property type="entry name" value="ABC_TRANSPORTER_1"/>
    <property type="match status" value="2"/>
</dbReference>
<dbReference type="AlphaFoldDB" id="A0A1I2XH00"/>
<reference evidence="6 7" key="1">
    <citation type="submission" date="2016-10" db="EMBL/GenBank/DDBJ databases">
        <authorList>
            <person name="de Groot N.N."/>
        </authorList>
    </citation>
    <scope>NUCLEOTIDE SEQUENCE [LARGE SCALE GENOMIC DNA]</scope>
    <source>
        <strain evidence="6 7">DSM 18684</strain>
    </source>
</reference>
<evidence type="ECO:0000256" key="4">
    <source>
        <dbReference type="SAM" id="MobiDB-lite"/>
    </source>
</evidence>
<sequence length="529" mass="59293">MLILQGATYTHPNRDLLFDNLNLTIHKQNKVALVGHNGVGKSTLLKILSGNLQLSAGVLKTDATPYFVPQLFAQYNEDTIAKALGIEEKIKALYEILSGNVTDANLSLLDDDWTIEERCATALKHWDLKVLDLNQKIKGLSGGQKMRVFLAGMMIHQPKIVLLDEPSNHLDIAGRTLLYEYIKTTSNTLVVVSHDRTLLNLLDTVCELSKNGITRYGGNYDFYLTQKRIEQESVMLGLKNEEKALRKAKDVEKASLERQQKLDARGKKKQEQAGLSRISMNTLRNNAEKSTSKLRSVHAKKIVEVSAGLKQLRTEISDIEKMKVGFDHSLFNRGKVLIKVEGLNFTYDNTMLWPEPLTFSIGAGERVALKGANGSGKTTFLKLLLGQLLPQQGTVTNVIVNAIYIDQDYALINNELTIYEQAQLNNAGGLQEHEVKILLNRFLFTKECWGKPCLALSGGEKMRLMLCCLTIAMQKPEMIILDEPTNNLDIQNLEILKSAILAYEGVLLVVSHDEYFLRQINIERSITLI</sequence>
<dbReference type="InterPro" id="IPR050611">
    <property type="entry name" value="ABCF"/>
</dbReference>
<accession>A0A1I2XH00</accession>
<dbReference type="OrthoDB" id="9804035at2"/>
<organism evidence="6 7">
    <name type="scientific">Pedobacter insulae</name>
    <dbReference type="NCBI Taxonomy" id="414048"/>
    <lineage>
        <taxon>Bacteria</taxon>
        <taxon>Pseudomonadati</taxon>
        <taxon>Bacteroidota</taxon>
        <taxon>Sphingobacteriia</taxon>
        <taxon>Sphingobacteriales</taxon>
        <taxon>Sphingobacteriaceae</taxon>
        <taxon>Pedobacter</taxon>
    </lineage>
</organism>
<evidence type="ECO:0000259" key="5">
    <source>
        <dbReference type="PROSITE" id="PS50893"/>
    </source>
</evidence>
<feature type="domain" description="ABC transporter" evidence="5">
    <location>
        <begin position="2"/>
        <end position="235"/>
    </location>
</feature>
<keyword evidence="2" id="KW-0547">Nucleotide-binding</keyword>
<keyword evidence="3" id="KW-0067">ATP-binding</keyword>
<dbReference type="EMBL" id="FOPP01000005">
    <property type="protein sequence ID" value="SFH12768.1"/>
    <property type="molecule type" value="Genomic_DNA"/>
</dbReference>
<dbReference type="InterPro" id="IPR003439">
    <property type="entry name" value="ABC_transporter-like_ATP-bd"/>
</dbReference>
<evidence type="ECO:0000256" key="2">
    <source>
        <dbReference type="ARBA" id="ARBA00022741"/>
    </source>
</evidence>
<dbReference type="PANTHER" id="PTHR19211:SF6">
    <property type="entry name" value="BLL7188 PROTEIN"/>
    <property type="match status" value="1"/>
</dbReference>
<dbReference type="InterPro" id="IPR027417">
    <property type="entry name" value="P-loop_NTPase"/>
</dbReference>
<dbReference type="InterPro" id="IPR017871">
    <property type="entry name" value="ABC_transporter-like_CS"/>
</dbReference>
<dbReference type="SMART" id="SM00382">
    <property type="entry name" value="AAA"/>
    <property type="match status" value="2"/>
</dbReference>
<gene>
    <name evidence="6" type="ORF">SAMN04489864_105240</name>
</gene>
<dbReference type="RefSeq" id="WP_090993768.1">
    <property type="nucleotide sequence ID" value="NZ_FOPP01000005.1"/>
</dbReference>
<dbReference type="PROSITE" id="PS50893">
    <property type="entry name" value="ABC_TRANSPORTER_2"/>
    <property type="match status" value="2"/>
</dbReference>
<keyword evidence="7" id="KW-1185">Reference proteome</keyword>
<feature type="compositionally biased region" description="Basic and acidic residues" evidence="4">
    <location>
        <begin position="256"/>
        <end position="271"/>
    </location>
</feature>
<name>A0A1I2XH00_9SPHI</name>
<dbReference type="CDD" id="cd03221">
    <property type="entry name" value="ABCF_EF-3"/>
    <property type="match status" value="1"/>
</dbReference>
<feature type="region of interest" description="Disordered" evidence="4">
    <location>
        <begin position="256"/>
        <end position="277"/>
    </location>
</feature>
<dbReference type="PANTHER" id="PTHR19211">
    <property type="entry name" value="ATP-BINDING TRANSPORT PROTEIN-RELATED"/>
    <property type="match status" value="1"/>
</dbReference>
<evidence type="ECO:0000313" key="7">
    <source>
        <dbReference type="Proteomes" id="UP000199666"/>
    </source>
</evidence>
<evidence type="ECO:0000256" key="1">
    <source>
        <dbReference type="ARBA" id="ARBA00022737"/>
    </source>
</evidence>
<dbReference type="Proteomes" id="UP000199666">
    <property type="component" value="Unassembled WGS sequence"/>
</dbReference>
<dbReference type="GO" id="GO:0005524">
    <property type="term" value="F:ATP binding"/>
    <property type="evidence" value="ECO:0007669"/>
    <property type="project" value="UniProtKB-KW"/>
</dbReference>
<dbReference type="Gene3D" id="3.40.50.300">
    <property type="entry name" value="P-loop containing nucleotide triphosphate hydrolases"/>
    <property type="match status" value="2"/>
</dbReference>
<dbReference type="FunFam" id="3.40.50.300:FF:001320">
    <property type="entry name" value="Heme ABC transporter ATP-binding protein"/>
    <property type="match status" value="1"/>
</dbReference>
<dbReference type="SUPFAM" id="SSF52540">
    <property type="entry name" value="P-loop containing nucleoside triphosphate hydrolases"/>
    <property type="match status" value="2"/>
</dbReference>
<dbReference type="STRING" id="414048.SAMN04489864_105240"/>
<keyword evidence="1" id="KW-0677">Repeat</keyword>
<dbReference type="GO" id="GO:0016887">
    <property type="term" value="F:ATP hydrolysis activity"/>
    <property type="evidence" value="ECO:0007669"/>
    <property type="project" value="InterPro"/>
</dbReference>
<protein>
    <submittedName>
        <fullName evidence="6">ATPase components of ABC transporters with duplicated ATPase domains</fullName>
    </submittedName>
</protein>
<proteinExistence type="predicted"/>
<dbReference type="InterPro" id="IPR003593">
    <property type="entry name" value="AAA+_ATPase"/>
</dbReference>
<evidence type="ECO:0000313" key="6">
    <source>
        <dbReference type="EMBL" id="SFH12768.1"/>
    </source>
</evidence>